<evidence type="ECO:0000256" key="5">
    <source>
        <dbReference type="ARBA" id="ARBA00022842"/>
    </source>
</evidence>
<evidence type="ECO:0000259" key="10">
    <source>
        <dbReference type="Pfam" id="PF02879"/>
    </source>
</evidence>
<dbReference type="SUPFAM" id="SSF53738">
    <property type="entry name" value="Phosphoglucomutase, first 3 domains"/>
    <property type="match status" value="3"/>
</dbReference>
<dbReference type="InterPro" id="IPR005841">
    <property type="entry name" value="Alpha-D-phosphohexomutase_SF"/>
</dbReference>
<dbReference type="GO" id="GO:0006166">
    <property type="term" value="P:purine ribonucleoside salvage"/>
    <property type="evidence" value="ECO:0007669"/>
    <property type="project" value="TreeGrafter"/>
</dbReference>
<dbReference type="InterPro" id="IPR005843">
    <property type="entry name" value="A-D-PHexomutase_C"/>
</dbReference>
<evidence type="ECO:0000256" key="1">
    <source>
        <dbReference type="ARBA" id="ARBA00001946"/>
    </source>
</evidence>
<dbReference type="Pfam" id="PF00408">
    <property type="entry name" value="PGM_PMM_IV"/>
    <property type="match status" value="1"/>
</dbReference>
<dbReference type="InterPro" id="IPR016066">
    <property type="entry name" value="A-D-PHexomutase_CS"/>
</dbReference>
<evidence type="ECO:0000259" key="11">
    <source>
        <dbReference type="Pfam" id="PF02880"/>
    </source>
</evidence>
<dbReference type="GO" id="GO:0005975">
    <property type="term" value="P:carbohydrate metabolic process"/>
    <property type="evidence" value="ECO:0007669"/>
    <property type="project" value="InterPro"/>
</dbReference>
<dbReference type="PANTHER" id="PTHR45745">
    <property type="entry name" value="PHOSPHOMANNOMUTASE 45A"/>
    <property type="match status" value="1"/>
</dbReference>
<feature type="domain" description="Alpha-D-phosphohexomutase C-terminal" evidence="8">
    <location>
        <begin position="558"/>
        <end position="594"/>
    </location>
</feature>
<dbReference type="InterPro" id="IPR005845">
    <property type="entry name" value="A-D-PHexomutase_a/b/a-II"/>
</dbReference>
<protein>
    <submittedName>
        <fullName evidence="12">Phospho-sugar mutase</fullName>
    </submittedName>
</protein>
<dbReference type="EMBL" id="DYUK01000066">
    <property type="protein sequence ID" value="HJG79343.1"/>
    <property type="molecule type" value="Genomic_DNA"/>
</dbReference>
<feature type="region of interest" description="Disordered" evidence="7">
    <location>
        <begin position="597"/>
        <end position="640"/>
    </location>
</feature>
<dbReference type="PANTHER" id="PTHR45745:SF1">
    <property type="entry name" value="PHOSPHOGLUCOMUTASE 2B-RELATED"/>
    <property type="match status" value="1"/>
</dbReference>
<sequence length="667" mass="67756">MTRVASAFTSGFDADIVRAWIQDDPDPTTRAELSELLETALAESGDAASEALGELTDRFQGLLEFGTAGLRGEIAAGPHRMNRAVVIRAAAGLSAFLAEHTPDGEPFTVVIGCDARYGSADFARDTAAVITAAGGRALLLPAKLPTPVLAFAVQHLQADAGVMVTASHNPPRDNGYKVYLGLRPLTALDADTAAHGAGAQIVPPADALIAERIADVESVAAVTRAESGWESLGSEVVAAYLDSVARMGALADPRGALRIVTTALHGVGAATLARALETAGFADVRPVESQRDPDPDFPTVAFPNPEESGALDEAIALADDVQADLILANDPDADRMSAAVPAPDGSGWYQLSGDEVGLLLGEAVAQALATGGTAAEAVAGDAAAAGSEAGAGSKADASSQVGDSTAGPSAASAGPVFASSIVSSRALGALAARHGVAHTPTLTGFKWISRVPGIVYGYEEALGYCVAPASVRDKDGISAAVLFASFASRLRAAGRTLPDELARIRAVDGVFRTQPLTFRLEDTSLIARAMATLRAHPPQELGGSPVTRVADMAEGYGGLAPTDGIVLLTEAGDRVIVRPSGTEPKLKCYLEAVETVDGSGPADESGAADQSGASGESVAASESEAVAGEARTATGDADPQTLVGPAWDAAGARLAAITADLRAFFRL</sequence>
<gene>
    <name evidence="12" type="ORF">K8V08_02900</name>
</gene>
<evidence type="ECO:0000313" key="13">
    <source>
        <dbReference type="Proteomes" id="UP000784435"/>
    </source>
</evidence>
<proteinExistence type="inferred from homology"/>
<keyword evidence="6" id="KW-0413">Isomerase</keyword>
<dbReference type="InterPro" id="IPR036900">
    <property type="entry name" value="A-D-PHexomutase_C_sf"/>
</dbReference>
<feature type="domain" description="Alpha-D-phosphohexomutase alpha/beta/alpha" evidence="9">
    <location>
        <begin position="64"/>
        <end position="180"/>
    </location>
</feature>
<dbReference type="CDD" id="cd05799">
    <property type="entry name" value="PGM2"/>
    <property type="match status" value="1"/>
</dbReference>
<comment type="cofactor">
    <cofactor evidence="1">
        <name>Mg(2+)</name>
        <dbReference type="ChEBI" id="CHEBI:18420"/>
    </cofactor>
</comment>
<keyword evidence="4" id="KW-0479">Metal-binding</keyword>
<comment type="similarity">
    <text evidence="2">Belongs to the phosphohexose mutase family.</text>
</comment>
<evidence type="ECO:0000256" key="7">
    <source>
        <dbReference type="SAM" id="MobiDB-lite"/>
    </source>
</evidence>
<dbReference type="Pfam" id="PF02880">
    <property type="entry name" value="PGM_PMM_III"/>
    <property type="match status" value="1"/>
</dbReference>
<dbReference type="InterPro" id="IPR016055">
    <property type="entry name" value="A-D-PHexomutase_a/b/a-I/II/III"/>
</dbReference>
<keyword evidence="3" id="KW-0597">Phosphoprotein</keyword>
<evidence type="ECO:0000256" key="3">
    <source>
        <dbReference type="ARBA" id="ARBA00022553"/>
    </source>
</evidence>
<dbReference type="PROSITE" id="PS00710">
    <property type="entry name" value="PGM_PMM"/>
    <property type="match status" value="1"/>
</dbReference>
<dbReference type="InterPro" id="IPR005844">
    <property type="entry name" value="A-D-PHexomutase_a/b/a-I"/>
</dbReference>
<evidence type="ECO:0000259" key="8">
    <source>
        <dbReference type="Pfam" id="PF00408"/>
    </source>
</evidence>
<dbReference type="Gene3D" id="3.40.120.10">
    <property type="entry name" value="Alpha-D-Glucose-1,6-Bisphosphate, subunit A, domain 3"/>
    <property type="match status" value="3"/>
</dbReference>
<dbReference type="Gene3D" id="3.30.310.50">
    <property type="entry name" value="Alpha-D-phosphohexomutase, C-terminal domain"/>
    <property type="match status" value="1"/>
</dbReference>
<organism evidence="12 13">
    <name type="scientific">Brevibacterium senegalense</name>
    <dbReference type="NCBI Taxonomy" id="1033736"/>
    <lineage>
        <taxon>Bacteria</taxon>
        <taxon>Bacillati</taxon>
        <taxon>Actinomycetota</taxon>
        <taxon>Actinomycetes</taxon>
        <taxon>Micrococcales</taxon>
        <taxon>Brevibacteriaceae</taxon>
        <taxon>Brevibacterium</taxon>
    </lineage>
</organism>
<feature type="compositionally biased region" description="Low complexity" evidence="7">
    <location>
        <begin position="611"/>
        <end position="630"/>
    </location>
</feature>
<accession>A0A921MC87</accession>
<feature type="domain" description="Alpha-D-phosphohexomutase alpha/beta/alpha" evidence="10">
    <location>
        <begin position="240"/>
        <end position="339"/>
    </location>
</feature>
<dbReference type="Pfam" id="PF02878">
    <property type="entry name" value="PGM_PMM_I"/>
    <property type="match status" value="1"/>
</dbReference>
<evidence type="ECO:0000256" key="6">
    <source>
        <dbReference type="ARBA" id="ARBA00023235"/>
    </source>
</evidence>
<feature type="domain" description="Alpha-D-phosphohexomutase alpha/beta/alpha" evidence="11">
    <location>
        <begin position="416"/>
        <end position="489"/>
    </location>
</feature>
<evidence type="ECO:0000256" key="2">
    <source>
        <dbReference type="ARBA" id="ARBA00010231"/>
    </source>
</evidence>
<reference evidence="12" key="2">
    <citation type="submission" date="2021-09" db="EMBL/GenBank/DDBJ databases">
        <authorList>
            <person name="Gilroy R."/>
        </authorList>
    </citation>
    <scope>NUCLEOTIDE SEQUENCE</scope>
    <source>
        <strain evidence="12">ChiGjej5B5-7349</strain>
    </source>
</reference>
<dbReference type="InterPro" id="IPR005846">
    <property type="entry name" value="A-D-PHexomutase_a/b/a-III"/>
</dbReference>
<dbReference type="PRINTS" id="PR00509">
    <property type="entry name" value="PGMPMM"/>
</dbReference>
<reference evidence="12" key="1">
    <citation type="journal article" date="2021" name="PeerJ">
        <title>Extensive microbial diversity within the chicken gut microbiome revealed by metagenomics and culture.</title>
        <authorList>
            <person name="Gilroy R."/>
            <person name="Ravi A."/>
            <person name="Getino M."/>
            <person name="Pursley I."/>
            <person name="Horton D.L."/>
            <person name="Alikhan N.F."/>
            <person name="Baker D."/>
            <person name="Gharbi K."/>
            <person name="Hall N."/>
            <person name="Watson M."/>
            <person name="Adriaenssens E.M."/>
            <person name="Foster-Nyarko E."/>
            <person name="Jarju S."/>
            <person name="Secka A."/>
            <person name="Antonio M."/>
            <person name="Oren A."/>
            <person name="Chaudhuri R.R."/>
            <person name="La Ragione R."/>
            <person name="Hildebrand F."/>
            <person name="Pallen M.J."/>
        </authorList>
    </citation>
    <scope>NUCLEOTIDE SEQUENCE</scope>
    <source>
        <strain evidence="12">ChiGjej5B5-7349</strain>
    </source>
</reference>
<evidence type="ECO:0000313" key="12">
    <source>
        <dbReference type="EMBL" id="HJG79343.1"/>
    </source>
</evidence>
<dbReference type="Proteomes" id="UP000784435">
    <property type="component" value="Unassembled WGS sequence"/>
</dbReference>
<dbReference type="SUPFAM" id="SSF55957">
    <property type="entry name" value="Phosphoglucomutase, C-terminal domain"/>
    <property type="match status" value="1"/>
</dbReference>
<comment type="caution">
    <text evidence="12">The sequence shown here is derived from an EMBL/GenBank/DDBJ whole genome shotgun (WGS) entry which is preliminary data.</text>
</comment>
<name>A0A921MC87_9MICO</name>
<dbReference type="GO" id="GO:0000287">
    <property type="term" value="F:magnesium ion binding"/>
    <property type="evidence" value="ECO:0007669"/>
    <property type="project" value="InterPro"/>
</dbReference>
<evidence type="ECO:0000256" key="4">
    <source>
        <dbReference type="ARBA" id="ARBA00022723"/>
    </source>
</evidence>
<dbReference type="Pfam" id="PF02879">
    <property type="entry name" value="PGM_PMM_II"/>
    <property type="match status" value="1"/>
</dbReference>
<dbReference type="AlphaFoldDB" id="A0A921MC87"/>
<dbReference type="GO" id="GO:0008973">
    <property type="term" value="F:phosphopentomutase activity"/>
    <property type="evidence" value="ECO:0007669"/>
    <property type="project" value="TreeGrafter"/>
</dbReference>
<keyword evidence="5" id="KW-0460">Magnesium</keyword>
<evidence type="ECO:0000259" key="9">
    <source>
        <dbReference type="Pfam" id="PF02878"/>
    </source>
</evidence>